<dbReference type="InterPro" id="IPR001254">
    <property type="entry name" value="Trypsin_dom"/>
</dbReference>
<keyword evidence="3" id="KW-0645">Protease</keyword>
<dbReference type="GO" id="GO:0005576">
    <property type="term" value="C:extracellular region"/>
    <property type="evidence" value="ECO:0007669"/>
    <property type="project" value="UniProtKB-SubCell"/>
</dbReference>
<name>A0A182N8T0_9DIPT</name>
<comment type="similarity">
    <text evidence="10">Belongs to the peptidase S1 family. CLIP subfamily.</text>
</comment>
<dbReference type="PANTHER" id="PTHR24276">
    <property type="entry name" value="POLYSERASE-RELATED"/>
    <property type="match status" value="1"/>
</dbReference>
<dbReference type="InterPro" id="IPR043504">
    <property type="entry name" value="Peptidase_S1_PA_chymotrypsin"/>
</dbReference>
<keyword evidence="8" id="KW-0865">Zymogen</keyword>
<evidence type="ECO:0000259" key="13">
    <source>
        <dbReference type="PROSITE" id="PS50240"/>
    </source>
</evidence>
<accession>A0A182N8T0</accession>
<dbReference type="VEuPathDB" id="VectorBase:ADIR004054"/>
<dbReference type="GO" id="GO:0042381">
    <property type="term" value="P:hemolymph coagulation"/>
    <property type="evidence" value="ECO:0007669"/>
    <property type="project" value="UniProtKB-KW"/>
</dbReference>
<sequence length="258" mass="28085">MLYILRCDGYVELASKRSYKIVGGNVADIYTYPYQVSVQELENHICGGSILTTRWILTAGHCVEYDNNSSDTIARYMNVRVGSAFYSHSGTVHSVRSAIAHPDHVPYSWIMDYALLELADPIVFSAVAQPIVLASRPDDVAFAFDCVVAGWGRTLNSEESFDQLRAVRIPLVSRTLCNVAYEGRIDSSMVCAGDYINGGRGSCTFDSGGPLVCGGVQVGIVSWSKGCALPGYPEVHSSVLYARTWIDSIVHGASQRVP</sequence>
<protein>
    <recommendedName>
        <fullName evidence="12">trypsin</fullName>
        <ecNumber evidence="12">3.4.21.4</ecNumber>
    </recommendedName>
</protein>
<evidence type="ECO:0000256" key="10">
    <source>
        <dbReference type="ARBA" id="ARBA00024195"/>
    </source>
</evidence>
<dbReference type="InterPro" id="IPR001314">
    <property type="entry name" value="Peptidase_S1A"/>
</dbReference>
<keyword evidence="2" id="KW-0964">Secreted</keyword>
<comment type="catalytic activity">
    <reaction evidence="11">
        <text>Preferential cleavage: Arg-|-Xaa, Lys-|-Xaa.</text>
        <dbReference type="EC" id="3.4.21.4"/>
    </reaction>
</comment>
<feature type="domain" description="Peptidase S1" evidence="13">
    <location>
        <begin position="21"/>
        <end position="251"/>
    </location>
</feature>
<evidence type="ECO:0000256" key="8">
    <source>
        <dbReference type="ARBA" id="ARBA00023145"/>
    </source>
</evidence>
<dbReference type="EnsemblMetazoa" id="ADIR004054-RA">
    <property type="protein sequence ID" value="ADIR004054-PA"/>
    <property type="gene ID" value="ADIR004054"/>
</dbReference>
<evidence type="ECO:0000256" key="12">
    <source>
        <dbReference type="ARBA" id="ARBA00038868"/>
    </source>
</evidence>
<dbReference type="PRINTS" id="PR00722">
    <property type="entry name" value="CHYMOTRYPSIN"/>
</dbReference>
<evidence type="ECO:0000256" key="7">
    <source>
        <dbReference type="ARBA" id="ARBA00022825"/>
    </source>
</evidence>
<dbReference type="EC" id="3.4.21.4" evidence="12"/>
<evidence type="ECO:0000313" key="15">
    <source>
        <dbReference type="Proteomes" id="UP000075884"/>
    </source>
</evidence>
<dbReference type="Gene3D" id="2.40.10.10">
    <property type="entry name" value="Trypsin-like serine proteases"/>
    <property type="match status" value="1"/>
</dbReference>
<evidence type="ECO:0000256" key="3">
    <source>
        <dbReference type="ARBA" id="ARBA00022670"/>
    </source>
</evidence>
<comment type="subcellular location">
    <subcellularLocation>
        <location evidence="1">Secreted</location>
    </subcellularLocation>
</comment>
<evidence type="ECO:0000256" key="5">
    <source>
        <dbReference type="ARBA" id="ARBA00022757"/>
    </source>
</evidence>
<keyword evidence="5" id="KW-0222">Digestion</keyword>
<evidence type="ECO:0000256" key="4">
    <source>
        <dbReference type="ARBA" id="ARBA00022729"/>
    </source>
</evidence>
<dbReference type="PROSITE" id="PS50240">
    <property type="entry name" value="TRYPSIN_DOM"/>
    <property type="match status" value="1"/>
</dbReference>
<evidence type="ECO:0000256" key="9">
    <source>
        <dbReference type="ARBA" id="ARBA00023157"/>
    </source>
</evidence>
<dbReference type="GO" id="GO:0004252">
    <property type="term" value="F:serine-type endopeptidase activity"/>
    <property type="evidence" value="ECO:0007669"/>
    <property type="project" value="UniProtKB-EC"/>
</dbReference>
<dbReference type="STRING" id="7168.A0A182N8T0"/>
<dbReference type="GO" id="GO:0006508">
    <property type="term" value="P:proteolysis"/>
    <property type="evidence" value="ECO:0007669"/>
    <property type="project" value="UniProtKB-KW"/>
</dbReference>
<dbReference type="InterPro" id="IPR009003">
    <property type="entry name" value="Peptidase_S1_PA"/>
</dbReference>
<evidence type="ECO:0000313" key="14">
    <source>
        <dbReference type="EnsemblMetazoa" id="ADIR004054-PA"/>
    </source>
</evidence>
<proteinExistence type="inferred from homology"/>
<keyword evidence="9" id="KW-1015">Disulfide bond</keyword>
<keyword evidence="4" id="KW-0732">Signal</keyword>
<organism evidence="14 15">
    <name type="scientific">Anopheles dirus</name>
    <dbReference type="NCBI Taxonomy" id="7168"/>
    <lineage>
        <taxon>Eukaryota</taxon>
        <taxon>Metazoa</taxon>
        <taxon>Ecdysozoa</taxon>
        <taxon>Arthropoda</taxon>
        <taxon>Hexapoda</taxon>
        <taxon>Insecta</taxon>
        <taxon>Pterygota</taxon>
        <taxon>Neoptera</taxon>
        <taxon>Endopterygota</taxon>
        <taxon>Diptera</taxon>
        <taxon>Nematocera</taxon>
        <taxon>Culicoidea</taxon>
        <taxon>Culicidae</taxon>
        <taxon>Anophelinae</taxon>
        <taxon>Anopheles</taxon>
    </lineage>
</organism>
<keyword evidence="15" id="KW-1185">Reference proteome</keyword>
<dbReference type="SMART" id="SM00020">
    <property type="entry name" value="Tryp_SPc"/>
    <property type="match status" value="1"/>
</dbReference>
<keyword evidence="7" id="KW-0720">Serine protease</keyword>
<dbReference type="PANTHER" id="PTHR24276:SF97">
    <property type="entry name" value="GH13245P2-RELATED"/>
    <property type="match status" value="1"/>
</dbReference>
<reference evidence="14" key="2">
    <citation type="submission" date="2020-05" db="UniProtKB">
        <authorList>
            <consortium name="EnsemblMetazoa"/>
        </authorList>
    </citation>
    <scope>IDENTIFICATION</scope>
    <source>
        <strain evidence="14">WRAIR2</strain>
    </source>
</reference>
<keyword evidence="6" id="KW-0378">Hydrolase</keyword>
<dbReference type="Proteomes" id="UP000075884">
    <property type="component" value="Unassembled WGS sequence"/>
</dbReference>
<dbReference type="GO" id="GO:0007586">
    <property type="term" value="P:digestion"/>
    <property type="evidence" value="ECO:0007669"/>
    <property type="project" value="UniProtKB-KW"/>
</dbReference>
<dbReference type="SUPFAM" id="SSF50494">
    <property type="entry name" value="Trypsin-like serine proteases"/>
    <property type="match status" value="1"/>
</dbReference>
<dbReference type="CDD" id="cd00190">
    <property type="entry name" value="Tryp_SPc"/>
    <property type="match status" value="1"/>
</dbReference>
<reference evidence="15" key="1">
    <citation type="submission" date="2013-03" db="EMBL/GenBank/DDBJ databases">
        <title>The Genome Sequence of Anopheles dirus WRAIR2.</title>
        <authorList>
            <consortium name="The Broad Institute Genomics Platform"/>
            <person name="Neafsey D.E."/>
            <person name="Walton C."/>
            <person name="Walker B."/>
            <person name="Young S.K."/>
            <person name="Zeng Q."/>
            <person name="Gargeya S."/>
            <person name="Fitzgerald M."/>
            <person name="Haas B."/>
            <person name="Abouelleil A."/>
            <person name="Allen A.W."/>
            <person name="Alvarado L."/>
            <person name="Arachchi H.M."/>
            <person name="Berlin A.M."/>
            <person name="Chapman S.B."/>
            <person name="Gainer-Dewar J."/>
            <person name="Goldberg J."/>
            <person name="Griggs A."/>
            <person name="Gujja S."/>
            <person name="Hansen M."/>
            <person name="Howarth C."/>
            <person name="Imamovic A."/>
            <person name="Ireland A."/>
            <person name="Larimer J."/>
            <person name="McCowan C."/>
            <person name="Murphy C."/>
            <person name="Pearson M."/>
            <person name="Poon T.W."/>
            <person name="Priest M."/>
            <person name="Roberts A."/>
            <person name="Saif S."/>
            <person name="Shea T."/>
            <person name="Sisk P."/>
            <person name="Sykes S."/>
            <person name="Wortman J."/>
            <person name="Nusbaum C."/>
            <person name="Birren B."/>
        </authorList>
    </citation>
    <scope>NUCLEOTIDE SEQUENCE [LARGE SCALE GENOMIC DNA]</scope>
    <source>
        <strain evidence="15">WRAIR2</strain>
    </source>
</reference>
<dbReference type="InterPro" id="IPR050430">
    <property type="entry name" value="Peptidase_S1"/>
</dbReference>
<dbReference type="PROSITE" id="PS00134">
    <property type="entry name" value="TRYPSIN_HIS"/>
    <property type="match status" value="1"/>
</dbReference>
<evidence type="ECO:0000256" key="2">
    <source>
        <dbReference type="ARBA" id="ARBA00022525"/>
    </source>
</evidence>
<dbReference type="AlphaFoldDB" id="A0A182N8T0"/>
<evidence type="ECO:0000256" key="1">
    <source>
        <dbReference type="ARBA" id="ARBA00004613"/>
    </source>
</evidence>
<dbReference type="InterPro" id="IPR018114">
    <property type="entry name" value="TRYPSIN_HIS"/>
</dbReference>
<evidence type="ECO:0000256" key="11">
    <source>
        <dbReference type="ARBA" id="ARBA00036320"/>
    </source>
</evidence>
<evidence type="ECO:0000256" key="6">
    <source>
        <dbReference type="ARBA" id="ARBA00022801"/>
    </source>
</evidence>
<dbReference type="Pfam" id="PF00089">
    <property type="entry name" value="Trypsin"/>
    <property type="match status" value="1"/>
</dbReference>